<proteinExistence type="predicted"/>
<accession>A0ABR7MBD0</accession>
<dbReference type="PANTHER" id="PTHR21064:SF5">
    <property type="entry name" value="SLR1880 PROTEIN"/>
    <property type="match status" value="1"/>
</dbReference>
<reference evidence="3 4" key="1">
    <citation type="submission" date="2016-07" db="EMBL/GenBank/DDBJ databases">
        <title>Genome analysis of Flavihumibacter stibioxidans YS-17.</title>
        <authorList>
            <person name="Shi K."/>
            <person name="Han Y."/>
            <person name="Wang G."/>
        </authorList>
    </citation>
    <scope>NUCLEOTIDE SEQUENCE [LARGE SCALE GENOMIC DNA]</scope>
    <source>
        <strain evidence="3 4">YS-17</strain>
    </source>
</reference>
<evidence type="ECO:0000313" key="4">
    <source>
        <dbReference type="Proteomes" id="UP000765802"/>
    </source>
</evidence>
<dbReference type="InterPro" id="IPR002575">
    <property type="entry name" value="Aminoglycoside_PTrfase"/>
</dbReference>
<dbReference type="Gene3D" id="3.90.1200.10">
    <property type="match status" value="1"/>
</dbReference>
<name>A0ABR7MBD0_9BACT</name>
<dbReference type="EMBL" id="MBUA01000027">
    <property type="protein sequence ID" value="MBC6492149.1"/>
    <property type="molecule type" value="Genomic_DNA"/>
</dbReference>
<dbReference type="RefSeq" id="WP_187257469.1">
    <property type="nucleotide sequence ID" value="NZ_JBHULF010000006.1"/>
</dbReference>
<dbReference type="SUPFAM" id="SSF56112">
    <property type="entry name" value="Protein kinase-like (PK-like)"/>
    <property type="match status" value="1"/>
</dbReference>
<feature type="domain" description="Aminoglycoside phosphotransferase" evidence="2">
    <location>
        <begin position="20"/>
        <end position="251"/>
    </location>
</feature>
<keyword evidence="4" id="KW-1185">Reference proteome</keyword>
<evidence type="ECO:0000259" key="2">
    <source>
        <dbReference type="Pfam" id="PF01636"/>
    </source>
</evidence>
<evidence type="ECO:0000313" key="3">
    <source>
        <dbReference type="EMBL" id="MBC6492149.1"/>
    </source>
</evidence>
<evidence type="ECO:0000256" key="1">
    <source>
        <dbReference type="SAM" id="Coils"/>
    </source>
</evidence>
<dbReference type="InterPro" id="IPR011009">
    <property type="entry name" value="Kinase-like_dom_sf"/>
</dbReference>
<dbReference type="PANTHER" id="PTHR21064">
    <property type="entry name" value="AMINOGLYCOSIDE PHOSPHOTRANSFERASE DOMAIN-CONTAINING PROTEIN-RELATED"/>
    <property type="match status" value="1"/>
</dbReference>
<protein>
    <submittedName>
        <fullName evidence="3">Aminoglycoside phosphotransferase</fullName>
    </submittedName>
</protein>
<dbReference type="Pfam" id="PF01636">
    <property type="entry name" value="APH"/>
    <property type="match status" value="1"/>
</dbReference>
<sequence length="355" mass="40844">MATSILSAFIEETEDLKSESFGSGLINSTWRVTGNHSDYILQKINQEVFRDPSKIAANVRIIADYLRKNHPDYLFVEPIQTRSKQDLAYFKGDGYYRLTPFVKGSHTIDVVSTASEAYEASRQFGRFTALLDGLDLSLLNVTIPDFHNLSLRFEQFRESLSKGNQTRIFAAEPQVAFIMDHADIVREFDIIRKNPDFKLRVMHHDTKISNVLLDEQNRGLCVIDLDTVMPGYFISDVGDMIRTYLSPASEEENDLSRIRLREDIFEAIVKGYLSEMYDVLSDAEKSAFVYAGKFMVYMQAIRFLADHFNNDVYYGARYPGHNFNRAVNQIELLKQILDREENLVAILNKTIRKVI</sequence>
<dbReference type="InterPro" id="IPR050249">
    <property type="entry name" value="Pseudomonas-type_ThrB"/>
</dbReference>
<feature type="coiled-coil region" evidence="1">
    <location>
        <begin position="323"/>
        <end position="350"/>
    </location>
</feature>
<gene>
    <name evidence="3" type="ORF">BC349_13895</name>
</gene>
<organism evidence="3 4">
    <name type="scientific">Flavihumibacter stibioxidans</name>
    <dbReference type="NCBI Taxonomy" id="1834163"/>
    <lineage>
        <taxon>Bacteria</taxon>
        <taxon>Pseudomonadati</taxon>
        <taxon>Bacteroidota</taxon>
        <taxon>Chitinophagia</taxon>
        <taxon>Chitinophagales</taxon>
        <taxon>Chitinophagaceae</taxon>
        <taxon>Flavihumibacter</taxon>
    </lineage>
</organism>
<dbReference type="Proteomes" id="UP000765802">
    <property type="component" value="Unassembled WGS sequence"/>
</dbReference>
<keyword evidence="1" id="KW-0175">Coiled coil</keyword>
<comment type="caution">
    <text evidence="3">The sequence shown here is derived from an EMBL/GenBank/DDBJ whole genome shotgun (WGS) entry which is preliminary data.</text>
</comment>